<feature type="active site" description="Nucleophile" evidence="4">
    <location>
        <position position="142"/>
    </location>
</feature>
<evidence type="ECO:0000256" key="5">
    <source>
        <dbReference type="SAM" id="MobiDB-lite"/>
    </source>
</evidence>
<comment type="caution">
    <text evidence="7">The sequence shown here is derived from an EMBL/GenBank/DDBJ whole genome shotgun (WGS) entry which is preliminary data.</text>
</comment>
<dbReference type="Gene3D" id="3.40.1090.10">
    <property type="entry name" value="Cytosolic phospholipase A2 catalytic domain"/>
    <property type="match status" value="1"/>
</dbReference>
<feature type="short sequence motif" description="GXGXXG" evidence="4">
    <location>
        <begin position="73"/>
        <end position="78"/>
    </location>
</feature>
<reference evidence="7" key="1">
    <citation type="submission" date="2023-06" db="EMBL/GenBank/DDBJ databases">
        <title>Genome-scale phylogeny and comparative genomics of the fungal order Sordariales.</title>
        <authorList>
            <consortium name="Lawrence Berkeley National Laboratory"/>
            <person name="Hensen N."/>
            <person name="Bonometti L."/>
            <person name="Westerberg I."/>
            <person name="Brannstrom I.O."/>
            <person name="Guillou S."/>
            <person name="Cros-Aarteil S."/>
            <person name="Calhoun S."/>
            <person name="Haridas S."/>
            <person name="Kuo A."/>
            <person name="Mondo S."/>
            <person name="Pangilinan J."/>
            <person name="Riley R."/>
            <person name="Labutti K."/>
            <person name="Andreopoulos B."/>
            <person name="Lipzen A."/>
            <person name="Chen C."/>
            <person name="Yanf M."/>
            <person name="Daum C."/>
            <person name="Ng V."/>
            <person name="Clum A."/>
            <person name="Steindorff A."/>
            <person name="Ohm R."/>
            <person name="Martin F."/>
            <person name="Silar P."/>
            <person name="Natvig D."/>
            <person name="Lalanne C."/>
            <person name="Gautier V."/>
            <person name="Ament-Velasquez S.L."/>
            <person name="Kruys A."/>
            <person name="Hutchinson M.I."/>
            <person name="Powell A.J."/>
            <person name="Barry K."/>
            <person name="Miller A.N."/>
            <person name="Grigoriev I.V."/>
            <person name="Debuchy R."/>
            <person name="Gladieux P."/>
            <person name="Thoren M.H."/>
            <person name="Johannesson H."/>
        </authorList>
    </citation>
    <scope>NUCLEOTIDE SEQUENCE</scope>
    <source>
        <strain evidence="7">SMH4607-1</strain>
    </source>
</reference>
<dbReference type="AlphaFoldDB" id="A0AA40B8F4"/>
<keyword evidence="1 4" id="KW-0378">Hydrolase</keyword>
<name>A0AA40B8F4_9PEZI</name>
<evidence type="ECO:0000256" key="3">
    <source>
        <dbReference type="ARBA" id="ARBA00023098"/>
    </source>
</evidence>
<feature type="region of interest" description="Disordered" evidence="5">
    <location>
        <begin position="530"/>
        <end position="549"/>
    </location>
</feature>
<dbReference type="PROSITE" id="PS51635">
    <property type="entry name" value="PNPLA"/>
    <property type="match status" value="1"/>
</dbReference>
<dbReference type="PANTHER" id="PTHR24185:SF1">
    <property type="entry name" value="CALCIUM-INDEPENDENT PHOSPHOLIPASE A2-GAMMA"/>
    <property type="match status" value="1"/>
</dbReference>
<evidence type="ECO:0000259" key="6">
    <source>
        <dbReference type="PROSITE" id="PS51635"/>
    </source>
</evidence>
<dbReference type="Pfam" id="PF01734">
    <property type="entry name" value="Patatin"/>
    <property type="match status" value="1"/>
</dbReference>
<keyword evidence="3 4" id="KW-0443">Lipid metabolism</keyword>
<evidence type="ECO:0000313" key="8">
    <source>
        <dbReference type="Proteomes" id="UP001172102"/>
    </source>
</evidence>
<protein>
    <submittedName>
        <fullName evidence="7">Acyl transferase/acyl hydrolase/lysophospholipase</fullName>
    </submittedName>
</protein>
<proteinExistence type="predicted"/>
<feature type="short sequence motif" description="DGA/G" evidence="4">
    <location>
        <begin position="306"/>
        <end position="308"/>
    </location>
</feature>
<dbReference type="Proteomes" id="UP001172102">
    <property type="component" value="Unassembled WGS sequence"/>
</dbReference>
<dbReference type="InterPro" id="IPR002641">
    <property type="entry name" value="PNPLA_dom"/>
</dbReference>
<dbReference type="InterPro" id="IPR016035">
    <property type="entry name" value="Acyl_Trfase/lysoPLipase"/>
</dbReference>
<feature type="active site" description="Proton acceptor" evidence="4">
    <location>
        <position position="306"/>
    </location>
</feature>
<organism evidence="7 8">
    <name type="scientific">Lasiosphaeris hirsuta</name>
    <dbReference type="NCBI Taxonomy" id="260670"/>
    <lineage>
        <taxon>Eukaryota</taxon>
        <taxon>Fungi</taxon>
        <taxon>Dikarya</taxon>
        <taxon>Ascomycota</taxon>
        <taxon>Pezizomycotina</taxon>
        <taxon>Sordariomycetes</taxon>
        <taxon>Sordariomycetidae</taxon>
        <taxon>Sordariales</taxon>
        <taxon>Lasiosphaeriaceae</taxon>
        <taxon>Lasiosphaeris</taxon>
    </lineage>
</organism>
<dbReference type="GO" id="GO:0046486">
    <property type="term" value="P:glycerolipid metabolic process"/>
    <property type="evidence" value="ECO:0007669"/>
    <property type="project" value="UniProtKB-ARBA"/>
</dbReference>
<feature type="region of interest" description="Disordered" evidence="5">
    <location>
        <begin position="1"/>
        <end position="41"/>
    </location>
</feature>
<sequence>MSAVQFDQAGTQAGVGSAPAQENPPSELGVAHTSAQNPRSAPLDVIPLRTHELVTDEGVDGPWTKKTVLAFDGGGVRGYSSLLILKRLMEEIQRIELELNLNATASAFYEWQGAVSYQGHDPHAADGVYLPCHYFDYMAGTSTGGLSAIMLGRLRMSVDDALAQYAEFGNEVFGKARWWHERSMLWYPRAKYPSRKARAAIQRIIYERLSEDDPDIGLERAIREPFKSREDRTRTMVFSFCIDKETGISTTHLWRTYDNIYGTRTLRGSEAHTEEIWKVARATSAAPRYFESIKMGGRGDKQKHLDGGMCANNPSLKAFSEVRRLHRQAPAFFVSIGTGKKVKTSNSRPDRLRLRDFENATRIDDVRRKQFIKKYLEIGSRWREWMTDTEGDQGAQGWEEVAEEYGMPHERFNVEGDLARIPLDDWRPINTGETTLRKMRELTEEYLAQEDQVRRIAETARALVNIRRERARTERWEKFATDVTYKCPSRPHCGASGRYKDRTEFREHVMHDNYHIGLRDNEHDLEHFLNTGRRHGRDRNGNISRVGTT</sequence>
<dbReference type="GO" id="GO:0016042">
    <property type="term" value="P:lipid catabolic process"/>
    <property type="evidence" value="ECO:0007669"/>
    <property type="project" value="UniProtKB-UniRule"/>
</dbReference>
<dbReference type="GO" id="GO:0016020">
    <property type="term" value="C:membrane"/>
    <property type="evidence" value="ECO:0007669"/>
    <property type="project" value="TreeGrafter"/>
</dbReference>
<feature type="domain" description="PNPLA" evidence="6">
    <location>
        <begin position="69"/>
        <end position="319"/>
    </location>
</feature>
<dbReference type="GO" id="GO:0019369">
    <property type="term" value="P:arachidonate metabolic process"/>
    <property type="evidence" value="ECO:0007669"/>
    <property type="project" value="TreeGrafter"/>
</dbReference>
<dbReference type="SUPFAM" id="SSF52151">
    <property type="entry name" value="FabD/lysophospholipase-like"/>
    <property type="match status" value="1"/>
</dbReference>
<dbReference type="EMBL" id="JAUKUA010000001">
    <property type="protein sequence ID" value="KAK0729536.1"/>
    <property type="molecule type" value="Genomic_DNA"/>
</dbReference>
<dbReference type="GO" id="GO:0047499">
    <property type="term" value="F:calcium-independent phospholipase A2 activity"/>
    <property type="evidence" value="ECO:0007669"/>
    <property type="project" value="TreeGrafter"/>
</dbReference>
<evidence type="ECO:0000313" key="7">
    <source>
        <dbReference type="EMBL" id="KAK0729536.1"/>
    </source>
</evidence>
<feature type="short sequence motif" description="GXSXG" evidence="4">
    <location>
        <begin position="140"/>
        <end position="144"/>
    </location>
</feature>
<accession>A0AA40B8F4</accession>
<keyword evidence="8" id="KW-1185">Reference proteome</keyword>
<dbReference type="PANTHER" id="PTHR24185">
    <property type="entry name" value="CALCIUM-INDEPENDENT PHOSPHOLIPASE A2-GAMMA"/>
    <property type="match status" value="1"/>
</dbReference>
<dbReference type="GO" id="GO:0016740">
    <property type="term" value="F:transferase activity"/>
    <property type="evidence" value="ECO:0007669"/>
    <property type="project" value="UniProtKB-KW"/>
</dbReference>
<evidence type="ECO:0000256" key="4">
    <source>
        <dbReference type="PROSITE-ProRule" id="PRU01161"/>
    </source>
</evidence>
<keyword evidence="2 4" id="KW-0442">Lipid degradation</keyword>
<evidence type="ECO:0000256" key="1">
    <source>
        <dbReference type="ARBA" id="ARBA00022801"/>
    </source>
</evidence>
<gene>
    <name evidence="7" type="ORF">B0H67DRAFT_501053</name>
</gene>
<keyword evidence="7" id="KW-0808">Transferase</keyword>
<evidence type="ECO:0000256" key="2">
    <source>
        <dbReference type="ARBA" id="ARBA00022963"/>
    </source>
</evidence>